<dbReference type="SUPFAM" id="SSF46785">
    <property type="entry name" value="Winged helix' DNA-binding domain"/>
    <property type="match status" value="1"/>
</dbReference>
<dbReference type="Gene3D" id="1.10.10.10">
    <property type="entry name" value="Winged helix-like DNA-binding domain superfamily/Winged helix DNA-binding domain"/>
    <property type="match status" value="1"/>
</dbReference>
<keyword evidence="7" id="KW-1185">Reference proteome</keyword>
<dbReference type="InterPro" id="IPR005119">
    <property type="entry name" value="LysR_subst-bd"/>
</dbReference>
<dbReference type="InterPro" id="IPR036390">
    <property type="entry name" value="WH_DNA-bd_sf"/>
</dbReference>
<accession>A0ABW9YKW0</accession>
<keyword evidence="4" id="KW-0804">Transcription</keyword>
<dbReference type="RefSeq" id="WP_160653727.1">
    <property type="nucleotide sequence ID" value="NZ_RSEJ01000018.1"/>
</dbReference>
<dbReference type="EMBL" id="RSEJ01000018">
    <property type="protein sequence ID" value="NBI54182.1"/>
    <property type="molecule type" value="Genomic_DNA"/>
</dbReference>
<comment type="similarity">
    <text evidence="1">Belongs to the LysR transcriptional regulatory family.</text>
</comment>
<evidence type="ECO:0000256" key="4">
    <source>
        <dbReference type="ARBA" id="ARBA00023163"/>
    </source>
</evidence>
<dbReference type="PANTHER" id="PTHR30118">
    <property type="entry name" value="HTH-TYPE TRANSCRIPTIONAL REGULATOR LEUO-RELATED"/>
    <property type="match status" value="1"/>
</dbReference>
<dbReference type="SUPFAM" id="SSF53850">
    <property type="entry name" value="Periplasmic binding protein-like II"/>
    <property type="match status" value="1"/>
</dbReference>
<feature type="domain" description="HTH lysR-type" evidence="5">
    <location>
        <begin position="4"/>
        <end position="61"/>
    </location>
</feature>
<gene>
    <name evidence="6" type="ORF">EIZ48_16665</name>
</gene>
<dbReference type="InterPro" id="IPR037402">
    <property type="entry name" value="YidZ_PBP2"/>
</dbReference>
<name>A0ABW9YKW0_9GAMM</name>
<proteinExistence type="inferred from homology"/>
<evidence type="ECO:0000256" key="1">
    <source>
        <dbReference type="ARBA" id="ARBA00009437"/>
    </source>
</evidence>
<comment type="caution">
    <text evidence="6">The sequence shown here is derived from an EMBL/GenBank/DDBJ whole genome shotgun (WGS) entry which is preliminary data.</text>
</comment>
<evidence type="ECO:0000256" key="3">
    <source>
        <dbReference type="ARBA" id="ARBA00023125"/>
    </source>
</evidence>
<dbReference type="Proteomes" id="UP000738517">
    <property type="component" value="Unassembled WGS sequence"/>
</dbReference>
<organism evidence="6 7">
    <name type="scientific">Photobacterium alginatilyticum</name>
    <dbReference type="NCBI Taxonomy" id="1775171"/>
    <lineage>
        <taxon>Bacteria</taxon>
        <taxon>Pseudomonadati</taxon>
        <taxon>Pseudomonadota</taxon>
        <taxon>Gammaproteobacteria</taxon>
        <taxon>Vibrionales</taxon>
        <taxon>Vibrionaceae</taxon>
        <taxon>Photobacterium</taxon>
    </lineage>
</organism>
<keyword evidence="3" id="KW-0238">DNA-binding</keyword>
<dbReference type="InterPro" id="IPR036388">
    <property type="entry name" value="WH-like_DNA-bd_sf"/>
</dbReference>
<keyword evidence="2" id="KW-0805">Transcription regulation</keyword>
<reference evidence="6 7" key="1">
    <citation type="journal article" date="2017" name="Int. J. Syst. Evol. Microbiol.">
        <title>Photobacterium alginatilyticum sp. nov., a marine bacterium isolated from bottom seawater.</title>
        <authorList>
            <person name="Wang X."/>
            <person name="Wang Y."/>
            <person name="Yang X."/>
            <person name="Sun H."/>
            <person name="Li B."/>
            <person name="Zhang X.H."/>
        </authorList>
    </citation>
    <scope>NUCLEOTIDE SEQUENCE [LARGE SCALE GENOMIC DNA]</scope>
    <source>
        <strain evidence="6 7">P03D4</strain>
    </source>
</reference>
<dbReference type="InterPro" id="IPR000847">
    <property type="entry name" value="LysR_HTH_N"/>
</dbReference>
<dbReference type="Gene3D" id="3.40.190.10">
    <property type="entry name" value="Periplasmic binding protein-like II"/>
    <property type="match status" value="2"/>
</dbReference>
<dbReference type="CDD" id="cd08417">
    <property type="entry name" value="PBP2_Nitroaromatics_like"/>
    <property type="match status" value="1"/>
</dbReference>
<evidence type="ECO:0000313" key="7">
    <source>
        <dbReference type="Proteomes" id="UP000738517"/>
    </source>
</evidence>
<dbReference type="PROSITE" id="PS50931">
    <property type="entry name" value="HTH_LYSR"/>
    <property type="match status" value="1"/>
</dbReference>
<evidence type="ECO:0000313" key="6">
    <source>
        <dbReference type="EMBL" id="NBI54182.1"/>
    </source>
</evidence>
<dbReference type="PANTHER" id="PTHR30118:SF15">
    <property type="entry name" value="TRANSCRIPTIONAL REGULATORY PROTEIN"/>
    <property type="match status" value="1"/>
</dbReference>
<dbReference type="Pfam" id="PF00126">
    <property type="entry name" value="HTH_1"/>
    <property type="match status" value="1"/>
</dbReference>
<sequence length="305" mass="34060">MAKTDLNLVVIFDQIMKEQSITVAAERLAMTQPSVSNAVARMRHQWRDPLFVKHGRGVRPTPYALKLWQQVTEPLHNISDAISPDTFDAREATTTFRIALTDGTAAVVMPALRQIIEQEAPNIAIHTVPYKLDGEDLLSNADVDLVFDHYNGETKHIRTKEMFDNHFVCIMNSNHVLASSDLTLNSFLQADHLLVSLSGDATGILDERLAEINKTRRVAMTVNSFAGALNLLHASHLICSMPYSIVAEYHAIDTLAIKPVPIEIPPVKISMAWHCRDDHSPSLRWLRTVIERIVQSKDFLQGAAA</sequence>
<evidence type="ECO:0000259" key="5">
    <source>
        <dbReference type="PROSITE" id="PS50931"/>
    </source>
</evidence>
<dbReference type="InterPro" id="IPR050389">
    <property type="entry name" value="LysR-type_TF"/>
</dbReference>
<protein>
    <submittedName>
        <fullName evidence="6">LysR family transcriptional regulator</fullName>
    </submittedName>
</protein>
<evidence type="ECO:0000256" key="2">
    <source>
        <dbReference type="ARBA" id="ARBA00023015"/>
    </source>
</evidence>
<dbReference type="Pfam" id="PF03466">
    <property type="entry name" value="LysR_substrate"/>
    <property type="match status" value="1"/>
</dbReference>